<dbReference type="Proteomes" id="UP000276128">
    <property type="component" value="Unassembled WGS sequence"/>
</dbReference>
<feature type="binding site" evidence="3">
    <location>
        <position position="158"/>
    </location>
    <ligand>
        <name>substrate</name>
    </ligand>
</feature>
<dbReference type="EMBL" id="RXHU01000062">
    <property type="protein sequence ID" value="RTE07935.1"/>
    <property type="molecule type" value="Genomic_DNA"/>
</dbReference>
<gene>
    <name evidence="4" type="primary">pseG</name>
    <name evidence="4" type="ORF">EJQ19_20020</name>
</gene>
<organism evidence="4 5">
    <name type="scientific">Paenibacillus whitsoniae</name>
    <dbReference type="NCBI Taxonomy" id="2496558"/>
    <lineage>
        <taxon>Bacteria</taxon>
        <taxon>Bacillati</taxon>
        <taxon>Bacillota</taxon>
        <taxon>Bacilli</taxon>
        <taxon>Bacillales</taxon>
        <taxon>Paenibacillaceae</taxon>
        <taxon>Paenibacillus</taxon>
    </lineage>
</organism>
<sequence length="347" mass="38925">MHVFVRVDGSTAIGTGHIMRCVLLAEMLVQAGASVSFIMRMGRGHLGDWVAQKGFQVFMLGEEVFTQSEDADKVIDIISEIGSDGWMIVDHYGLDEQWEQRIGPYVKHIAVIDDLADRRHQCELLLDQNYTTNLEQRYHSLVPADCRLLLGPSYLLLRPEFLSMRKHMRKRKGSIKRILVFFGGSDPTNETMKVLNALEASQISGLYVDVVVGTANPVRVEIEEQCARSNYHYHCQIDYLSSLMNEADLSFGAGGVTMWERCYLGLPSAVTVVADNQTESTEAAARFGAIWNMGFYDDVYVQDYVEVLDRALLHPQDVVEMSERALQLLGNSTEAGLHPVVKTIMEG</sequence>
<dbReference type="NCBIfam" id="TIGR03590">
    <property type="entry name" value="PseG"/>
    <property type="match status" value="1"/>
</dbReference>
<evidence type="ECO:0000256" key="1">
    <source>
        <dbReference type="ARBA" id="ARBA00023136"/>
    </source>
</evidence>
<keyword evidence="4" id="KW-0378">Hydrolase</keyword>
<reference evidence="4 5" key="1">
    <citation type="submission" date="2018-12" db="EMBL/GenBank/DDBJ databases">
        <title>Bacillus ochoae sp. nov., Paenibacillus whitsoniae sp. nov., Paenibacillus spiritus sp. nov. Isolated from the Mars Exploration Rover during spacecraft assembly.</title>
        <authorList>
            <person name="Seuylemezian A."/>
            <person name="Vaishampayan P."/>
        </authorList>
    </citation>
    <scope>NUCLEOTIDE SEQUENCE [LARGE SCALE GENOMIC DNA]</scope>
    <source>
        <strain evidence="4 5">MER 54</strain>
    </source>
</reference>
<name>A0A3S0BJE2_9BACL</name>
<dbReference type="PANTHER" id="PTHR21015:SF22">
    <property type="entry name" value="GLYCOSYLTRANSFERASE"/>
    <property type="match status" value="1"/>
</dbReference>
<evidence type="ECO:0000313" key="4">
    <source>
        <dbReference type="EMBL" id="RTE07935.1"/>
    </source>
</evidence>
<keyword evidence="1" id="KW-0472">Membrane</keyword>
<accession>A0A3S0BJE2</accession>
<dbReference type="Gene3D" id="3.40.50.11190">
    <property type="match status" value="1"/>
</dbReference>
<comment type="caution">
    <text evidence="4">The sequence shown here is derived from an EMBL/GenBank/DDBJ whole genome shotgun (WGS) entry which is preliminary data.</text>
</comment>
<feature type="active site" description="Proton acceptor" evidence="2">
    <location>
        <position position="17"/>
    </location>
</feature>
<evidence type="ECO:0000256" key="3">
    <source>
        <dbReference type="PIRSR" id="PIRSR620023-2"/>
    </source>
</evidence>
<proteinExistence type="predicted"/>
<evidence type="ECO:0000313" key="5">
    <source>
        <dbReference type="Proteomes" id="UP000276128"/>
    </source>
</evidence>
<dbReference type="GO" id="GO:0016787">
    <property type="term" value="F:hydrolase activity"/>
    <property type="evidence" value="ECO:0007669"/>
    <property type="project" value="UniProtKB-KW"/>
</dbReference>
<dbReference type="OrthoDB" id="9805604at2"/>
<evidence type="ECO:0000256" key="2">
    <source>
        <dbReference type="PIRSR" id="PIRSR620023-1"/>
    </source>
</evidence>
<keyword evidence="5" id="KW-1185">Reference proteome</keyword>
<protein>
    <submittedName>
        <fullName evidence="4">UDP-2,4-diacetamido-2,4, 6-trideoxy-beta-L-altropyranose hydrolase</fullName>
        <ecNumber evidence="4">3.6.1.57</ecNumber>
    </submittedName>
</protein>
<feature type="binding site" evidence="3">
    <location>
        <position position="260"/>
    </location>
    <ligand>
        <name>substrate</name>
    </ligand>
</feature>
<dbReference type="EC" id="3.6.1.57" evidence="4"/>
<dbReference type="PANTHER" id="PTHR21015">
    <property type="entry name" value="UDP-N-ACETYLGLUCOSAMINE--N-ACETYLMURAMYL-(PENTAPEPTIDE) PYROPHOSPHORYL-UNDECAPRENOL N-ACETYLGLUCOSAMINE TRANSFERASE 1"/>
    <property type="match status" value="1"/>
</dbReference>
<dbReference type="AlphaFoldDB" id="A0A3S0BJE2"/>
<dbReference type="InterPro" id="IPR020023">
    <property type="entry name" value="PseG"/>
</dbReference>
<dbReference type="Gene3D" id="3.40.50.2000">
    <property type="entry name" value="Glycogen Phosphorylase B"/>
    <property type="match status" value="1"/>
</dbReference>
<dbReference type="GO" id="GO:0016757">
    <property type="term" value="F:glycosyltransferase activity"/>
    <property type="evidence" value="ECO:0007669"/>
    <property type="project" value="TreeGrafter"/>
</dbReference>
<dbReference type="SUPFAM" id="SSF53756">
    <property type="entry name" value="UDP-Glycosyltransferase/glycogen phosphorylase"/>
    <property type="match status" value="1"/>
</dbReference>